<feature type="chain" id="PRO_5046107745" evidence="1">
    <location>
        <begin position="22"/>
        <end position="812"/>
    </location>
</feature>
<organism evidence="3 4">
    <name type="scientific">Undibacterium curvum</name>
    <dbReference type="NCBI Taxonomy" id="2762294"/>
    <lineage>
        <taxon>Bacteria</taxon>
        <taxon>Pseudomonadati</taxon>
        <taxon>Pseudomonadota</taxon>
        <taxon>Betaproteobacteria</taxon>
        <taxon>Burkholderiales</taxon>
        <taxon>Oxalobacteraceae</taxon>
        <taxon>Undibacterium</taxon>
    </lineage>
</organism>
<dbReference type="InterPro" id="IPR003343">
    <property type="entry name" value="Big_2"/>
</dbReference>
<evidence type="ECO:0000313" key="3">
    <source>
        <dbReference type="EMBL" id="MBC3930909.1"/>
    </source>
</evidence>
<dbReference type="EMBL" id="JACOGD010000002">
    <property type="protein sequence ID" value="MBC3930909.1"/>
    <property type="molecule type" value="Genomic_DNA"/>
</dbReference>
<keyword evidence="4" id="KW-1185">Reference proteome</keyword>
<keyword evidence="1" id="KW-0732">Signal</keyword>
<comment type="caution">
    <text evidence="3">The sequence shown here is derived from an EMBL/GenBank/DDBJ whole genome shotgun (WGS) entry which is preliminary data.</text>
</comment>
<sequence>MATFFRFLTGLFLSAFLAACGGGGGSAGNNGSGGANVPLFTSSPTSISLIPGETATYTIGGGTPNYIAAAGNSAVLVSVKDKTLSITAVASGTSTVTVTDNVGAKLSISVNIGTGIPLFTTAPSSVNIGVGSRTSSFIIGGGSAVYAVSVDNPSIAAVSSVGNQFSVIGLANGSAVVNVVDSLGASVKISVLVGSATAVTGELVTTAPATVKLGVSSSSTFTISGGTAPYFAGSGDNTVATATVVGNILTINGIANGNTTVKVQDSNSKSVTISMQVGNALGLFSSAPSDITVGTGANSPAFTIGGGTPPYSVVAANSLIATAAMSASGNNFIVTGVSAGSTIVTLKDSVGAPLAINVTVSGGTSAPLFTTAPSAITLQSGLSASYTVGGGVPKYDATSSNPAVLSAVQTGTDLTLKALSAGTANVVISDSKGTRLGDIVVTVSGGTTSNLFSTAPSTVAMAIGASPSYSISGGVAPYTVISSNLGVVSVAPVFPLTTNSIFTLTGVGAGSGSIRITDSVGTKLDIAVNVTGSSTVDLATSAPATVNLGVAANVNYSIIGGVGPYFIEPGDKTLVNITRPSTNTFQLTGVAAGSTKIFISDSAGKKILFDVVVLAATSQAMVVSPNSVSLANVGDVLYFRVDGGNPPYTVISNNPAAISITSGTVLSSSGVFTAYMANTGTAVSIVVSDSKGVTQTVSIASITAATGGMFLTPQKWSIDETNNVAVTLTLTGGVAPYQVFNSSTLLASVVATTNGTPSNLFFNDRILTVNVGTQGTRCVNGNQAVTFTVVDSLNRTTTSTMTIVDRNGGAGC</sequence>
<evidence type="ECO:0000256" key="1">
    <source>
        <dbReference type="SAM" id="SignalP"/>
    </source>
</evidence>
<accession>A0ABR7A249</accession>
<evidence type="ECO:0000313" key="4">
    <source>
        <dbReference type="Proteomes" id="UP000654304"/>
    </source>
</evidence>
<gene>
    <name evidence="3" type="ORF">H8K43_04430</name>
</gene>
<evidence type="ECO:0000259" key="2">
    <source>
        <dbReference type="SMART" id="SM00635"/>
    </source>
</evidence>
<name>A0ABR7A249_9BURK</name>
<dbReference type="SMART" id="SM00635">
    <property type="entry name" value="BID_2"/>
    <property type="match status" value="2"/>
</dbReference>
<dbReference type="RefSeq" id="WP_186902721.1">
    <property type="nucleotide sequence ID" value="NZ_JACOGD010000002.1"/>
</dbReference>
<feature type="signal peptide" evidence="1">
    <location>
        <begin position="1"/>
        <end position="21"/>
    </location>
</feature>
<dbReference type="PROSITE" id="PS51257">
    <property type="entry name" value="PROKAR_LIPOPROTEIN"/>
    <property type="match status" value="1"/>
</dbReference>
<protein>
    <submittedName>
        <fullName evidence="3">Pilus assembly protein N-terminal domain-containing protein</fullName>
    </submittedName>
</protein>
<reference evidence="3 4" key="1">
    <citation type="submission" date="2020-08" db="EMBL/GenBank/DDBJ databases">
        <title>Novel species isolated from subtropical streams in China.</title>
        <authorList>
            <person name="Lu H."/>
        </authorList>
    </citation>
    <scope>NUCLEOTIDE SEQUENCE [LARGE SCALE GENOMIC DNA]</scope>
    <source>
        <strain evidence="3 4">CY22W</strain>
    </source>
</reference>
<proteinExistence type="predicted"/>
<dbReference type="Proteomes" id="UP000654304">
    <property type="component" value="Unassembled WGS sequence"/>
</dbReference>
<feature type="domain" description="BIG2" evidence="2">
    <location>
        <begin position="365"/>
        <end position="440"/>
    </location>
</feature>
<feature type="domain" description="BIG2" evidence="2">
    <location>
        <begin position="36"/>
        <end position="110"/>
    </location>
</feature>